<reference evidence="7 8" key="1">
    <citation type="journal article" date="2011" name="Stand. Genomic Sci.">
        <title>Complete genome sequence of the acetate-degrading sulfate reducer Desulfobacca acetoxidans type strain (ASRB2).</title>
        <authorList>
            <person name="Goker M."/>
            <person name="Teshima H."/>
            <person name="Lapidus A."/>
            <person name="Nolan M."/>
            <person name="Lucas S."/>
            <person name="Hammon N."/>
            <person name="Deshpande S."/>
            <person name="Cheng J.F."/>
            <person name="Tapia R."/>
            <person name="Han C."/>
            <person name="Goodwin L."/>
            <person name="Pitluck S."/>
            <person name="Huntemann M."/>
            <person name="Liolios K."/>
            <person name="Ivanova N."/>
            <person name="Pagani I."/>
            <person name="Mavromatis K."/>
            <person name="Ovchinikova G."/>
            <person name="Pati A."/>
            <person name="Chen A."/>
            <person name="Palaniappan K."/>
            <person name="Land M."/>
            <person name="Hauser L."/>
            <person name="Brambilla E.M."/>
            <person name="Rohde M."/>
            <person name="Spring S."/>
            <person name="Detter J.C."/>
            <person name="Woyke T."/>
            <person name="Bristow J."/>
            <person name="Eisen J.A."/>
            <person name="Markowitz V."/>
            <person name="Hugenholtz P."/>
            <person name="Kyrpides N.C."/>
            <person name="Klenk H.P."/>
        </authorList>
    </citation>
    <scope>NUCLEOTIDE SEQUENCE [LARGE SCALE GENOMIC DNA]</scope>
    <source>
        <strain evidence="8">ATCC 700848 / DSM 11109 / ASRB2</strain>
    </source>
</reference>
<dbReference type="NCBIfam" id="TIGR00765">
    <property type="entry name" value="yihY_not_rbn"/>
    <property type="match status" value="1"/>
</dbReference>
<feature type="transmembrane region" description="Helical" evidence="6">
    <location>
        <begin position="267"/>
        <end position="290"/>
    </location>
</feature>
<dbReference type="STRING" id="880072.Desac_2146"/>
<dbReference type="Proteomes" id="UP000000483">
    <property type="component" value="Chromosome"/>
</dbReference>
<keyword evidence="4 6" id="KW-1133">Transmembrane helix</keyword>
<dbReference type="Pfam" id="PF03631">
    <property type="entry name" value="Virul_fac_BrkB"/>
    <property type="match status" value="1"/>
</dbReference>
<dbReference type="HOGENOM" id="CLU_032288_2_0_7"/>
<protein>
    <submittedName>
        <fullName evidence="7">Ribonuclease BN</fullName>
    </submittedName>
</protein>
<feature type="transmembrane region" description="Helical" evidence="6">
    <location>
        <begin position="153"/>
        <end position="174"/>
    </location>
</feature>
<dbReference type="InterPro" id="IPR017039">
    <property type="entry name" value="Virul_fac_BrkB"/>
</dbReference>
<evidence type="ECO:0000256" key="5">
    <source>
        <dbReference type="ARBA" id="ARBA00023136"/>
    </source>
</evidence>
<reference evidence="8" key="2">
    <citation type="submission" date="2011-03" db="EMBL/GenBank/DDBJ databases">
        <title>The complete genome of Desulfobacca acetoxidans DSM 11109.</title>
        <authorList>
            <consortium name="US DOE Joint Genome Institute (JGI-PGF)"/>
            <person name="Lucas S."/>
            <person name="Copeland A."/>
            <person name="Lapidus A."/>
            <person name="Bruce D."/>
            <person name="Goodwin L."/>
            <person name="Pitluck S."/>
            <person name="Peters L."/>
            <person name="Kyrpides N."/>
            <person name="Mavromatis K."/>
            <person name="Ivanova N."/>
            <person name="Ovchinnikova G."/>
            <person name="Teshima H."/>
            <person name="Detter J.C."/>
            <person name="Han C."/>
            <person name="Land M."/>
            <person name="Hauser L."/>
            <person name="Markowitz V."/>
            <person name="Cheng J.-F."/>
            <person name="Hugenholtz P."/>
            <person name="Woyke T."/>
            <person name="Wu D."/>
            <person name="Spring S."/>
            <person name="Schueler E."/>
            <person name="Brambilla E."/>
            <person name="Klenk H.-P."/>
            <person name="Eisen J.A."/>
        </authorList>
    </citation>
    <scope>NUCLEOTIDE SEQUENCE [LARGE SCALE GENOMIC DNA]</scope>
    <source>
        <strain evidence="8">ATCC 700848 / DSM 11109 / ASRB2</strain>
    </source>
</reference>
<keyword evidence="2" id="KW-1003">Cell membrane</keyword>
<dbReference type="eggNOG" id="COG1295">
    <property type="taxonomic scope" value="Bacteria"/>
</dbReference>
<keyword evidence="5 6" id="KW-0472">Membrane</keyword>
<feature type="transmembrane region" description="Helical" evidence="6">
    <location>
        <begin position="111"/>
        <end position="133"/>
    </location>
</feature>
<evidence type="ECO:0000256" key="6">
    <source>
        <dbReference type="SAM" id="Phobius"/>
    </source>
</evidence>
<gene>
    <name evidence="7" type="ordered locus">Desac_2146</name>
</gene>
<evidence type="ECO:0000313" key="7">
    <source>
        <dbReference type="EMBL" id="AEB09975.1"/>
    </source>
</evidence>
<dbReference type="PANTHER" id="PTHR30213:SF0">
    <property type="entry name" value="UPF0761 MEMBRANE PROTEIN YIHY"/>
    <property type="match status" value="1"/>
</dbReference>
<dbReference type="PANTHER" id="PTHR30213">
    <property type="entry name" value="INNER MEMBRANE PROTEIN YHJD"/>
    <property type="match status" value="1"/>
</dbReference>
<sequence length="441" mass="49900">MVNPLLELGRFFRETIWLPGPLGRFRPYVYAGLQILFLAGKDLLRKRALVRTSALAYSSILALIPLLALLFAIFKGIGLQRQLAAHLLPQLAGGSQDFARQILEYVEGTNVASLGVFGVIWLLVALMFLMANVEQAFNHIWGISRSRSWWRKLSDYLSIFLLFPILMAVAISLTTTFQRHPEVQQFMKNFLPDAFFSAYNLLFSFGVVWLGFTFVYLVMPYTRVQFISAVLGGITGGALWQVAQWIFHLFQSSAPYYNAIYGALYQLLFLVIWMFWSWLIVLYGAEVAYVHQNLTALRQRLAPGMKDQQILGDEFLALAALLSIVERFQTGGPPMSLKELTSLFNEQESLAVSSVEALQECGLIAPLATSDHSAHFLPTRSLEEIRLKEVLTSLRRRRWTKLGHLLPGGSRLEHLAAALATQPPEQWQDLTLREMLLQSKN</sequence>
<dbReference type="RefSeq" id="WP_013707084.1">
    <property type="nucleotide sequence ID" value="NC_015388.1"/>
</dbReference>
<comment type="subcellular location">
    <subcellularLocation>
        <location evidence="1">Cell membrane</location>
        <topology evidence="1">Multi-pass membrane protein</topology>
    </subcellularLocation>
</comment>
<dbReference type="KEGG" id="dao:Desac_2146"/>
<feature type="transmembrane region" description="Helical" evidence="6">
    <location>
        <begin position="226"/>
        <end position="247"/>
    </location>
</feature>
<proteinExistence type="predicted"/>
<evidence type="ECO:0000256" key="1">
    <source>
        <dbReference type="ARBA" id="ARBA00004651"/>
    </source>
</evidence>
<evidence type="ECO:0000256" key="4">
    <source>
        <dbReference type="ARBA" id="ARBA00022989"/>
    </source>
</evidence>
<dbReference type="OrthoDB" id="9808671at2"/>
<evidence type="ECO:0000313" key="8">
    <source>
        <dbReference type="Proteomes" id="UP000000483"/>
    </source>
</evidence>
<dbReference type="GO" id="GO:0005886">
    <property type="term" value="C:plasma membrane"/>
    <property type="evidence" value="ECO:0007669"/>
    <property type="project" value="UniProtKB-SubCell"/>
</dbReference>
<dbReference type="EMBL" id="CP002629">
    <property type="protein sequence ID" value="AEB09975.1"/>
    <property type="molecule type" value="Genomic_DNA"/>
</dbReference>
<feature type="transmembrane region" description="Helical" evidence="6">
    <location>
        <begin position="56"/>
        <end position="74"/>
    </location>
</feature>
<evidence type="ECO:0000256" key="2">
    <source>
        <dbReference type="ARBA" id="ARBA00022475"/>
    </source>
</evidence>
<accession>F2NDA9</accession>
<keyword evidence="8" id="KW-1185">Reference proteome</keyword>
<organism evidence="7 8">
    <name type="scientific">Desulfobacca acetoxidans (strain ATCC 700848 / DSM 11109 / ASRB2)</name>
    <dbReference type="NCBI Taxonomy" id="880072"/>
    <lineage>
        <taxon>Bacteria</taxon>
        <taxon>Pseudomonadati</taxon>
        <taxon>Thermodesulfobacteriota</taxon>
        <taxon>Desulfobaccia</taxon>
        <taxon>Desulfobaccales</taxon>
        <taxon>Desulfobaccaceae</taxon>
        <taxon>Desulfobacca</taxon>
    </lineage>
</organism>
<feature type="transmembrane region" description="Helical" evidence="6">
    <location>
        <begin position="194"/>
        <end position="219"/>
    </location>
</feature>
<dbReference type="AlphaFoldDB" id="F2NDA9"/>
<keyword evidence="3 6" id="KW-0812">Transmembrane</keyword>
<name>F2NDA9_DESAR</name>
<evidence type="ECO:0000256" key="3">
    <source>
        <dbReference type="ARBA" id="ARBA00022692"/>
    </source>
</evidence>